<name>A0A1P8UF28_9GAMM</name>
<feature type="transmembrane region" description="Helical" evidence="6">
    <location>
        <begin position="44"/>
        <end position="64"/>
    </location>
</feature>
<keyword evidence="8" id="KW-1185">Reference proteome</keyword>
<gene>
    <name evidence="7" type="ORF">BW247_04360</name>
</gene>
<evidence type="ECO:0000256" key="1">
    <source>
        <dbReference type="ARBA" id="ARBA00022475"/>
    </source>
</evidence>
<reference evidence="7 8" key="1">
    <citation type="submission" date="2017-01" db="EMBL/GenBank/DDBJ databases">
        <title>Draft sequence of Acidihalobacter ferrooxidans strain DSM 14175 (strain V8).</title>
        <authorList>
            <person name="Khaleque H.N."/>
            <person name="Ramsay J.P."/>
            <person name="Murphy R.J.T."/>
            <person name="Kaksonen A.H."/>
            <person name="Boxall N.J."/>
            <person name="Watkin E.L.J."/>
        </authorList>
    </citation>
    <scope>NUCLEOTIDE SEQUENCE [LARGE SCALE GENOMIC DNA]</scope>
    <source>
        <strain evidence="7 8">V8</strain>
    </source>
</reference>
<organism evidence="7 8">
    <name type="scientific">Acidihalobacter ferrooxydans</name>
    <dbReference type="NCBI Taxonomy" id="1765967"/>
    <lineage>
        <taxon>Bacteria</taxon>
        <taxon>Pseudomonadati</taxon>
        <taxon>Pseudomonadota</taxon>
        <taxon>Gammaproteobacteria</taxon>
        <taxon>Chromatiales</taxon>
        <taxon>Ectothiorhodospiraceae</taxon>
        <taxon>Acidihalobacter</taxon>
    </lineage>
</organism>
<dbReference type="EMBL" id="CP019434">
    <property type="protein sequence ID" value="APZ42416.1"/>
    <property type="molecule type" value="Genomic_DNA"/>
</dbReference>
<evidence type="ECO:0000256" key="3">
    <source>
        <dbReference type="ARBA" id="ARBA00022989"/>
    </source>
</evidence>
<accession>A0A1P8UF28</accession>
<keyword evidence="1" id="KW-1003">Cell membrane</keyword>
<feature type="compositionally biased region" description="Basic and acidic residues" evidence="5">
    <location>
        <begin position="146"/>
        <end position="161"/>
    </location>
</feature>
<sequence length="198" mass="21527">MAAASAWLLTQHPTAAGRTYAAYGGVYVAVAIVWLWGGGRIRPSAWDIAGSLVALAGMSIIMFAPRGCGLARRLPHRSASPTLNRRGLASCLPLSSIRCAAMFYIGTRNAADRTLHEFPGVLPEGEQAQAQREQFDFEFMRSDKALNDSRRKSRHGRESHGQRAQPERNQGAAAQKRGEESHQGTTRRRALAGFLAGL</sequence>
<protein>
    <submittedName>
        <fullName evidence="7">Uncharacterized protein</fullName>
    </submittedName>
</protein>
<keyword evidence="4 6" id="KW-0472">Membrane</keyword>
<dbReference type="KEGG" id="afy:BW247_04360"/>
<evidence type="ECO:0000256" key="2">
    <source>
        <dbReference type="ARBA" id="ARBA00022692"/>
    </source>
</evidence>
<proteinExistence type="predicted"/>
<dbReference type="STRING" id="1765967.BW247_04360"/>
<dbReference type="Proteomes" id="UP000243807">
    <property type="component" value="Chromosome"/>
</dbReference>
<evidence type="ECO:0000313" key="8">
    <source>
        <dbReference type="Proteomes" id="UP000243807"/>
    </source>
</evidence>
<keyword evidence="2 6" id="KW-0812">Transmembrane</keyword>
<feature type="region of interest" description="Disordered" evidence="5">
    <location>
        <begin position="146"/>
        <end position="198"/>
    </location>
</feature>
<dbReference type="AlphaFoldDB" id="A0A1P8UF28"/>
<feature type="transmembrane region" description="Helical" evidence="6">
    <location>
        <begin position="20"/>
        <end position="37"/>
    </location>
</feature>
<dbReference type="PANTHER" id="PTHR36116">
    <property type="entry name" value="UPF0060 MEMBRANE PROTEIN YNFA"/>
    <property type="match status" value="1"/>
</dbReference>
<keyword evidence="3 6" id="KW-1133">Transmembrane helix</keyword>
<evidence type="ECO:0000313" key="7">
    <source>
        <dbReference type="EMBL" id="APZ42416.1"/>
    </source>
</evidence>
<dbReference type="Pfam" id="PF02694">
    <property type="entry name" value="UPF0060"/>
    <property type="match status" value="1"/>
</dbReference>
<evidence type="ECO:0000256" key="4">
    <source>
        <dbReference type="ARBA" id="ARBA00023136"/>
    </source>
</evidence>
<dbReference type="PANTHER" id="PTHR36116:SF1">
    <property type="entry name" value="UPF0060 MEMBRANE PROTEIN YNFA"/>
    <property type="match status" value="1"/>
</dbReference>
<dbReference type="InterPro" id="IPR003844">
    <property type="entry name" value="UPF0060"/>
</dbReference>
<evidence type="ECO:0000256" key="6">
    <source>
        <dbReference type="SAM" id="Phobius"/>
    </source>
</evidence>
<evidence type="ECO:0000256" key="5">
    <source>
        <dbReference type="SAM" id="MobiDB-lite"/>
    </source>
</evidence>
<dbReference type="GO" id="GO:0005886">
    <property type="term" value="C:plasma membrane"/>
    <property type="evidence" value="ECO:0007669"/>
    <property type="project" value="TreeGrafter"/>
</dbReference>